<evidence type="ECO:0000313" key="3">
    <source>
        <dbReference type="Proteomes" id="UP000019254"/>
    </source>
</evidence>
<dbReference type="EMBL" id="AODE01000023">
    <property type="protein sequence ID" value="EUJ28178.1"/>
    <property type="molecule type" value="Genomic_DNA"/>
</dbReference>
<dbReference type="RefSeq" id="WP_036080391.1">
    <property type="nucleotide sequence ID" value="NZ_AODE01000023.1"/>
</dbReference>
<proteinExistence type="predicted"/>
<dbReference type="OrthoDB" id="2635342at2"/>
<sequence length="144" mass="16797">MKYNFLIENPSNKFYSVDSRDIDTAQGDLDIIFPQELIDMYTNIGYGFIKGSRQNVNRLMDPLSIRDFRLKQNDFEFFPDIEVYDDLEDELIFFEANESAMISIGLSNGKAGIIFYDEFKIADTLNDFLEKVAKNDMYYMGLID</sequence>
<name>W7C698_9LIST</name>
<organism evidence="2 3">
    <name type="scientific">Listeria cornellensis FSL F6-0969</name>
    <dbReference type="NCBI Taxonomy" id="1265820"/>
    <lineage>
        <taxon>Bacteria</taxon>
        <taxon>Bacillati</taxon>
        <taxon>Bacillota</taxon>
        <taxon>Bacilli</taxon>
        <taxon>Bacillales</taxon>
        <taxon>Listeriaceae</taxon>
        <taxon>Listeria</taxon>
    </lineage>
</organism>
<dbReference type="STRING" id="1265820.PCORN_12767"/>
<dbReference type="PATRIC" id="fig|1265820.5.peg.2522"/>
<protein>
    <recommendedName>
        <fullName evidence="1">Knr4/Smi1-like domain-containing protein</fullName>
    </recommendedName>
</protein>
<dbReference type="Proteomes" id="UP000019254">
    <property type="component" value="Unassembled WGS sequence"/>
</dbReference>
<accession>W7C698</accession>
<feature type="domain" description="Knr4/Smi1-like" evidence="1">
    <location>
        <begin position="17"/>
        <end position="131"/>
    </location>
</feature>
<comment type="caution">
    <text evidence="2">The sequence shown here is derived from an EMBL/GenBank/DDBJ whole genome shotgun (WGS) entry which is preliminary data.</text>
</comment>
<evidence type="ECO:0000259" key="1">
    <source>
        <dbReference type="Pfam" id="PF09346"/>
    </source>
</evidence>
<keyword evidence="3" id="KW-1185">Reference proteome</keyword>
<dbReference type="InterPro" id="IPR018958">
    <property type="entry name" value="Knr4/Smi1-like_dom"/>
</dbReference>
<evidence type="ECO:0000313" key="2">
    <source>
        <dbReference type="EMBL" id="EUJ28178.1"/>
    </source>
</evidence>
<reference evidence="2 3" key="1">
    <citation type="journal article" date="2014" name="Int. J. Syst. Evol. Microbiol.">
        <title>Listeria floridensis sp. nov., Listeria aquatica sp. nov., Listeria cornellensis sp. nov., Listeria riparia sp. nov. and Listeria grandensis sp. nov., from agricultural and natural environments.</title>
        <authorList>
            <person name="den Bakker H.C."/>
            <person name="Warchocki S."/>
            <person name="Wright E.M."/>
            <person name="Allred A.F."/>
            <person name="Ahlstrom C."/>
            <person name="Manuel C.S."/>
            <person name="Stasiewicz M.J."/>
            <person name="Burrell A."/>
            <person name="Roof S."/>
            <person name="Strawn L."/>
            <person name="Fortes E.D."/>
            <person name="Nightingale K.K."/>
            <person name="Kephart D."/>
            <person name="Wiedmann M."/>
        </authorList>
    </citation>
    <scope>NUCLEOTIDE SEQUENCE [LARGE SCALE GENOMIC DNA]</scope>
    <source>
        <strain evidence="3">FSL F6-969</strain>
    </source>
</reference>
<gene>
    <name evidence="2" type="ORF">PCORN_12767</name>
</gene>
<dbReference type="Pfam" id="PF09346">
    <property type="entry name" value="SMI1_KNR4"/>
    <property type="match status" value="1"/>
</dbReference>
<dbReference type="InterPro" id="IPR037883">
    <property type="entry name" value="Knr4/Smi1-like_sf"/>
</dbReference>
<dbReference type="AlphaFoldDB" id="W7C698"/>
<dbReference type="Gene3D" id="3.40.1580.10">
    <property type="entry name" value="SMI1/KNR4-like"/>
    <property type="match status" value="1"/>
</dbReference>
<dbReference type="SUPFAM" id="SSF160631">
    <property type="entry name" value="SMI1/KNR4-like"/>
    <property type="match status" value="1"/>
</dbReference>